<evidence type="ECO:0000313" key="1">
    <source>
        <dbReference type="EMBL" id="GAC22514.1"/>
    </source>
</evidence>
<evidence type="ECO:0000313" key="2">
    <source>
        <dbReference type="Proteomes" id="UP000006263"/>
    </source>
</evidence>
<protein>
    <submittedName>
        <fullName evidence="1">Uncharacterized protein</fullName>
    </submittedName>
</protein>
<dbReference type="Proteomes" id="UP000006263">
    <property type="component" value="Unassembled WGS sequence"/>
</dbReference>
<proteinExistence type="predicted"/>
<comment type="caution">
    <text evidence="1">The sequence shown here is derived from an EMBL/GenBank/DDBJ whole genome shotgun (WGS) entry which is preliminary data.</text>
</comment>
<dbReference type="RefSeq" id="WP_006990665.1">
    <property type="nucleotide sequence ID" value="NZ_BAEP01000004.1"/>
</dbReference>
<dbReference type="EMBL" id="BAEP01000004">
    <property type="protein sequence ID" value="GAC22514.1"/>
    <property type="molecule type" value="Genomic_DNA"/>
</dbReference>
<dbReference type="AlphaFoldDB" id="K6XPE5"/>
<sequence length="133" mass="14913">MNSFLMNDDFYDAACKFEQAYQLLAYIQKAETNFKWFRPQGEITETYNLIKALFEYGEEPAPLGMVISAYKGVLEANTTLDLLIHNRESDQYIDCSNGEQAALQNALYGVSDLFSEVVSRMEAALGVTEAQAA</sequence>
<organism evidence="1 2">
    <name type="scientific">Paraglaciecola mesophila KMM 241</name>
    <dbReference type="NCBI Taxonomy" id="1128912"/>
    <lineage>
        <taxon>Bacteria</taxon>
        <taxon>Pseudomonadati</taxon>
        <taxon>Pseudomonadota</taxon>
        <taxon>Gammaproteobacteria</taxon>
        <taxon>Alteromonadales</taxon>
        <taxon>Alteromonadaceae</taxon>
        <taxon>Paraglaciecola</taxon>
    </lineage>
</organism>
<reference evidence="1 2" key="1">
    <citation type="journal article" date="2017" name="Antonie Van Leeuwenhoek">
        <title>Rhizobium rhizosphaerae sp. nov., a novel species isolated from rice rhizosphere.</title>
        <authorList>
            <person name="Zhao J.J."/>
            <person name="Zhang J."/>
            <person name="Zhang R.J."/>
            <person name="Zhang C.W."/>
            <person name="Yin H.Q."/>
            <person name="Zhang X.X."/>
        </authorList>
    </citation>
    <scope>NUCLEOTIDE SEQUENCE [LARGE SCALE GENOMIC DNA]</scope>
    <source>
        <strain evidence="1 2">KMM 241</strain>
    </source>
</reference>
<name>K6XPE5_9ALTE</name>
<accession>K6XPE5</accession>
<gene>
    <name evidence="1" type="ORF">GMES_0204</name>
</gene>